<comment type="catalytic activity">
    <reaction evidence="12">
        <text>2 a Fe(II)-siderophore + NADP(+) + H(+) = 2 a Fe(III)-siderophore + NADPH</text>
        <dbReference type="Rhea" id="RHEA:28795"/>
        <dbReference type="Rhea" id="RHEA-COMP:11342"/>
        <dbReference type="Rhea" id="RHEA-COMP:11344"/>
        <dbReference type="ChEBI" id="CHEBI:15378"/>
        <dbReference type="ChEBI" id="CHEBI:29033"/>
        <dbReference type="ChEBI" id="CHEBI:29034"/>
        <dbReference type="ChEBI" id="CHEBI:57783"/>
        <dbReference type="ChEBI" id="CHEBI:58349"/>
        <dbReference type="EC" id="1.16.1.9"/>
    </reaction>
</comment>
<dbReference type="Pfam" id="PF08022">
    <property type="entry name" value="FAD_binding_8"/>
    <property type="match status" value="1"/>
</dbReference>
<feature type="domain" description="FAD-binding FR-type" evidence="14">
    <location>
        <begin position="296"/>
        <end position="424"/>
    </location>
</feature>
<evidence type="ECO:0000256" key="3">
    <source>
        <dbReference type="ARBA" id="ARBA00012668"/>
    </source>
</evidence>
<keyword evidence="10" id="KW-0406">Ion transport</keyword>
<dbReference type="InterPro" id="IPR013130">
    <property type="entry name" value="Fe3_Rdtase_TM_dom"/>
</dbReference>
<dbReference type="InterPro" id="IPR039261">
    <property type="entry name" value="FNR_nucleotide-bd"/>
</dbReference>
<evidence type="ECO:0000256" key="8">
    <source>
        <dbReference type="ARBA" id="ARBA00022989"/>
    </source>
</evidence>
<evidence type="ECO:0000256" key="1">
    <source>
        <dbReference type="ARBA" id="ARBA00004651"/>
    </source>
</evidence>
<dbReference type="Pfam" id="PF01794">
    <property type="entry name" value="Ferric_reduct"/>
    <property type="match status" value="1"/>
</dbReference>
<evidence type="ECO:0000256" key="7">
    <source>
        <dbReference type="ARBA" id="ARBA00022982"/>
    </source>
</evidence>
<keyword evidence="5" id="KW-1003">Cell membrane</keyword>
<sequence>MGSLLATILVASHHAHAHAHGGMTMADIMAAQAGRDPWADQPRHAMALLYLLAAILATGTLCHLARAAEHRFGAVRRLLAPANGGLMVRWRAAARSLLMRRYYGATTTAWLVIGGVMLFVTVMSFSIQPYYREMIGMGSSPLALRSGWLAIALMPVVVLLGLKVTPLTLLTGLSYAELNVYHRWFSRIMLFLSTVHTIPFLVQNGNAGNLQTWFTANRSLLVYGIVAYVALFLICISSFLKLRNLAYEFFVVQHIVISILYIAFLWLHVHKLLVSDKYMYATVGIWGGGILMRSFMHIFPNVLGGERRLRRGVFNATITALPDMLQITVPVNDQIRWAAGQHVFLRWGGMARIMQNHPYTIANAKLMSDTPMTIMIRVMNGVTQALYDEVMQTSPSGMRVAGDAAPSLTKWVSVDGPYGAKIPTERYNELVLVAAGSGAASIVAPLQAWVAQHAAALATAARTPHEGLPLRVSVVWVARRPAHLATWYETPLREALASLKQLGVDATVRVYVTQPEMATAETPGKAQPSAKIGSTTLVAASSGPADALPESMTGMSVAHGRPDLAVLLPQIWSTSAGRVACVSCGPGPFMVAVEKAVVAQQRVMARGASRVVDLALFAESYGW</sequence>
<dbReference type="PROSITE" id="PS51384">
    <property type="entry name" value="FAD_FR"/>
    <property type="match status" value="1"/>
</dbReference>
<dbReference type="InterPro" id="IPR017938">
    <property type="entry name" value="Riboflavin_synthase-like_b-brl"/>
</dbReference>
<proteinExistence type="inferred from homology"/>
<evidence type="ECO:0000259" key="14">
    <source>
        <dbReference type="PROSITE" id="PS51384"/>
    </source>
</evidence>
<dbReference type="GO" id="GO:0015677">
    <property type="term" value="P:copper ion import"/>
    <property type="evidence" value="ECO:0007669"/>
    <property type="project" value="TreeGrafter"/>
</dbReference>
<evidence type="ECO:0000256" key="11">
    <source>
        <dbReference type="ARBA" id="ARBA00023136"/>
    </source>
</evidence>
<dbReference type="SUPFAM" id="SSF63380">
    <property type="entry name" value="Riboflavin synthase domain-like"/>
    <property type="match status" value="1"/>
</dbReference>
<evidence type="ECO:0000313" key="15">
    <source>
        <dbReference type="EMBL" id="RKP03510.1"/>
    </source>
</evidence>
<evidence type="ECO:0000256" key="10">
    <source>
        <dbReference type="ARBA" id="ARBA00023065"/>
    </source>
</evidence>
<dbReference type="GO" id="GO:0006826">
    <property type="term" value="P:iron ion transport"/>
    <property type="evidence" value="ECO:0007669"/>
    <property type="project" value="TreeGrafter"/>
</dbReference>
<evidence type="ECO:0000313" key="16">
    <source>
        <dbReference type="Proteomes" id="UP000274922"/>
    </source>
</evidence>
<dbReference type="InterPro" id="IPR013112">
    <property type="entry name" value="FAD-bd_8"/>
</dbReference>
<feature type="transmembrane region" description="Helical" evidence="13">
    <location>
        <begin position="147"/>
        <end position="172"/>
    </location>
</feature>
<dbReference type="EMBL" id="ML014122">
    <property type="protein sequence ID" value="RKP03510.1"/>
    <property type="molecule type" value="Genomic_DNA"/>
</dbReference>
<evidence type="ECO:0000256" key="4">
    <source>
        <dbReference type="ARBA" id="ARBA00022448"/>
    </source>
</evidence>
<accession>A0A4P9XEC9</accession>
<feature type="transmembrane region" description="Helical" evidence="13">
    <location>
        <begin position="247"/>
        <end position="267"/>
    </location>
</feature>
<dbReference type="InterPro" id="IPR051410">
    <property type="entry name" value="Ferric/Cupric_Reductase"/>
</dbReference>
<evidence type="ECO:0000256" key="5">
    <source>
        <dbReference type="ARBA" id="ARBA00022475"/>
    </source>
</evidence>
<dbReference type="SFLD" id="SFLDG01168">
    <property type="entry name" value="Ferric_reductase_subgroup_(FRE"/>
    <property type="match status" value="1"/>
</dbReference>
<gene>
    <name evidence="15" type="ORF">CXG81DRAFT_23908</name>
</gene>
<evidence type="ECO:0000256" key="6">
    <source>
        <dbReference type="ARBA" id="ARBA00022692"/>
    </source>
</evidence>
<keyword evidence="16" id="KW-1185">Reference proteome</keyword>
<evidence type="ECO:0000256" key="9">
    <source>
        <dbReference type="ARBA" id="ARBA00023002"/>
    </source>
</evidence>
<dbReference type="Proteomes" id="UP000274922">
    <property type="component" value="Unassembled WGS sequence"/>
</dbReference>
<keyword evidence="6 13" id="KW-0812">Transmembrane</keyword>
<dbReference type="GO" id="GO:0005886">
    <property type="term" value="C:plasma membrane"/>
    <property type="evidence" value="ECO:0007669"/>
    <property type="project" value="UniProtKB-SubCell"/>
</dbReference>
<dbReference type="PANTHER" id="PTHR32361">
    <property type="entry name" value="FERRIC/CUPRIC REDUCTASE TRANSMEMBRANE COMPONENT"/>
    <property type="match status" value="1"/>
</dbReference>
<protein>
    <recommendedName>
        <fullName evidence="3">ferric-chelate reductase (NADPH)</fullName>
        <ecNumber evidence="3">1.16.1.9</ecNumber>
    </recommendedName>
</protein>
<feature type="transmembrane region" description="Helical" evidence="13">
    <location>
        <begin position="184"/>
        <end position="202"/>
    </location>
</feature>
<keyword evidence="11 13" id="KW-0472">Membrane</keyword>
<comment type="subcellular location">
    <subcellularLocation>
        <location evidence="1">Cell membrane</location>
        <topology evidence="1">Multi-pass membrane protein</topology>
    </subcellularLocation>
</comment>
<keyword evidence="8 13" id="KW-1133">Transmembrane helix</keyword>
<feature type="transmembrane region" description="Helical" evidence="13">
    <location>
        <begin position="222"/>
        <end position="240"/>
    </location>
</feature>
<evidence type="ECO:0000256" key="13">
    <source>
        <dbReference type="SAM" id="Phobius"/>
    </source>
</evidence>
<keyword evidence="9" id="KW-0560">Oxidoreductase</keyword>
<dbReference type="PANTHER" id="PTHR32361:SF23">
    <property type="entry name" value="FERRIC-CHELATE REDUCTASE"/>
    <property type="match status" value="1"/>
</dbReference>
<name>A0A4P9XEC9_9FUNG</name>
<dbReference type="GO" id="GO:0006879">
    <property type="term" value="P:intracellular iron ion homeostasis"/>
    <property type="evidence" value="ECO:0007669"/>
    <property type="project" value="TreeGrafter"/>
</dbReference>
<dbReference type="EC" id="1.16.1.9" evidence="3"/>
<dbReference type="AlphaFoldDB" id="A0A4P9XEC9"/>
<dbReference type="InterPro" id="IPR013121">
    <property type="entry name" value="Fe_red_NAD-bd_6"/>
</dbReference>
<comment type="similarity">
    <text evidence="2">Belongs to the ferric reductase (FRE) family.</text>
</comment>
<feature type="transmembrane region" description="Helical" evidence="13">
    <location>
        <begin position="279"/>
        <end position="303"/>
    </location>
</feature>
<dbReference type="InterPro" id="IPR017927">
    <property type="entry name" value="FAD-bd_FR_type"/>
</dbReference>
<keyword evidence="4" id="KW-0813">Transport</keyword>
<reference evidence="16" key="1">
    <citation type="journal article" date="2018" name="Nat. Microbiol.">
        <title>Leveraging single-cell genomics to expand the fungal tree of life.</title>
        <authorList>
            <person name="Ahrendt S.R."/>
            <person name="Quandt C.A."/>
            <person name="Ciobanu D."/>
            <person name="Clum A."/>
            <person name="Salamov A."/>
            <person name="Andreopoulos B."/>
            <person name="Cheng J.F."/>
            <person name="Woyke T."/>
            <person name="Pelin A."/>
            <person name="Henrissat B."/>
            <person name="Reynolds N.K."/>
            <person name="Benny G.L."/>
            <person name="Smith M.E."/>
            <person name="James T.Y."/>
            <person name="Grigoriev I.V."/>
        </authorList>
    </citation>
    <scope>NUCLEOTIDE SEQUENCE [LARGE SCALE GENOMIC DNA]</scope>
    <source>
        <strain evidence="16">ATCC 52028</strain>
    </source>
</reference>
<keyword evidence="7" id="KW-0249">Electron transport</keyword>
<dbReference type="SUPFAM" id="SSF52343">
    <property type="entry name" value="Ferredoxin reductase-like, C-terminal NADP-linked domain"/>
    <property type="match status" value="1"/>
</dbReference>
<evidence type="ECO:0000256" key="12">
    <source>
        <dbReference type="ARBA" id="ARBA00048483"/>
    </source>
</evidence>
<dbReference type="GO" id="GO:0052851">
    <property type="term" value="F:ferric-chelate reductase (NADPH) activity"/>
    <property type="evidence" value="ECO:0007669"/>
    <property type="project" value="UniProtKB-EC"/>
</dbReference>
<feature type="transmembrane region" description="Helical" evidence="13">
    <location>
        <begin position="102"/>
        <end position="127"/>
    </location>
</feature>
<dbReference type="OrthoDB" id="17725at2759"/>
<dbReference type="STRING" id="1555241.A0A4P9XEC9"/>
<dbReference type="CDD" id="cd06186">
    <property type="entry name" value="NOX_Duox_like_FAD_NADP"/>
    <property type="match status" value="1"/>
</dbReference>
<dbReference type="Pfam" id="PF08030">
    <property type="entry name" value="NAD_binding_6"/>
    <property type="match status" value="1"/>
</dbReference>
<dbReference type="Gene3D" id="3.40.50.80">
    <property type="entry name" value="Nucleotide-binding domain of ferredoxin-NADP reductase (FNR) module"/>
    <property type="match status" value="1"/>
</dbReference>
<organism evidence="15 16">
    <name type="scientific">Caulochytrium protostelioides</name>
    <dbReference type="NCBI Taxonomy" id="1555241"/>
    <lineage>
        <taxon>Eukaryota</taxon>
        <taxon>Fungi</taxon>
        <taxon>Fungi incertae sedis</taxon>
        <taxon>Chytridiomycota</taxon>
        <taxon>Chytridiomycota incertae sedis</taxon>
        <taxon>Chytridiomycetes</taxon>
        <taxon>Caulochytriales</taxon>
        <taxon>Caulochytriaceae</taxon>
        <taxon>Caulochytrium</taxon>
    </lineage>
</organism>
<feature type="transmembrane region" description="Helical" evidence="13">
    <location>
        <begin position="46"/>
        <end position="68"/>
    </location>
</feature>
<dbReference type="SFLD" id="SFLDS00052">
    <property type="entry name" value="Ferric_Reductase_Domain"/>
    <property type="match status" value="1"/>
</dbReference>
<evidence type="ECO:0000256" key="2">
    <source>
        <dbReference type="ARBA" id="ARBA00006278"/>
    </source>
</evidence>